<name>A0A2I1GYZ5_9GLOM</name>
<evidence type="ECO:0000313" key="2">
    <source>
        <dbReference type="Proteomes" id="UP000234323"/>
    </source>
</evidence>
<dbReference type="VEuPathDB" id="FungiDB:RhiirA1_465250"/>
<dbReference type="VEuPathDB" id="FungiDB:FUN_009557"/>
<dbReference type="VEuPathDB" id="FungiDB:RhiirFUN_021353"/>
<evidence type="ECO:0000313" key="1">
    <source>
        <dbReference type="EMBL" id="PKY51867.1"/>
    </source>
</evidence>
<dbReference type="Proteomes" id="UP000234323">
    <property type="component" value="Unassembled WGS sequence"/>
</dbReference>
<dbReference type="VEuPathDB" id="FungiDB:RhiirFUN_025367"/>
<gene>
    <name evidence="1" type="ORF">RhiirA4_546805</name>
</gene>
<organism evidence="1 2">
    <name type="scientific">Rhizophagus irregularis</name>
    <dbReference type="NCBI Taxonomy" id="588596"/>
    <lineage>
        <taxon>Eukaryota</taxon>
        <taxon>Fungi</taxon>
        <taxon>Fungi incertae sedis</taxon>
        <taxon>Mucoromycota</taxon>
        <taxon>Glomeromycotina</taxon>
        <taxon>Glomeromycetes</taxon>
        <taxon>Glomerales</taxon>
        <taxon>Glomeraceae</taxon>
        <taxon>Rhizophagus</taxon>
    </lineage>
</organism>
<protein>
    <submittedName>
        <fullName evidence="1">Uncharacterized protein</fullName>
    </submittedName>
</protein>
<dbReference type="EMBL" id="LLXI01001097">
    <property type="protein sequence ID" value="PKY51867.1"/>
    <property type="molecule type" value="Genomic_DNA"/>
</dbReference>
<keyword evidence="2" id="KW-1185">Reference proteome</keyword>
<sequence length="367" mass="41802">MGLIDNFWLKSLPRLKHHNVAESKEINAENVFLSCDLTCDGIQIGGSSNVIRGNKRSYENCKQSGNEETRRGKKHKAVNLLYSLADNLRLIQTKMNTIEDGEKTNSRTTKSIYRRLCIAIDLNQNTSNVPKRYGTKVNGKSESSKERCLLDGHNHGRKPDFWILANIDDTYRELIFGEIKPPHCNITINQRIIKLAEFMKGSIDYFISIYGYVAGLETYGSEIKIFSTAYTAPNGKANFLNIITVVSSLLESTNNTLNSSQLPTEPSSFRHPYCQIYVFRNYAKDDYTIIHGYISRGQGTDENETCENELKDSAGVLDDDNDYLPEESEYDPRVDYDTLAWKVFCEANGNDPLVEEMNMMIKKYNQL</sequence>
<reference evidence="1 2" key="1">
    <citation type="submission" date="2015-10" db="EMBL/GenBank/DDBJ databases">
        <title>Genome analyses suggest a sexual origin of heterokaryosis in a supposedly ancient asexual fungus.</title>
        <authorList>
            <person name="Ropars J."/>
            <person name="Sedzielewska K."/>
            <person name="Noel J."/>
            <person name="Charron P."/>
            <person name="Farinelli L."/>
            <person name="Marton T."/>
            <person name="Kruger M."/>
            <person name="Pelin A."/>
            <person name="Brachmann A."/>
            <person name="Corradi N."/>
        </authorList>
    </citation>
    <scope>NUCLEOTIDE SEQUENCE [LARGE SCALE GENOMIC DNA]</scope>
    <source>
        <strain evidence="1 2">A4</strain>
    </source>
</reference>
<proteinExistence type="predicted"/>
<dbReference type="AlphaFoldDB" id="A0A2I1GYZ5"/>
<comment type="caution">
    <text evidence="1">The sequence shown here is derived from an EMBL/GenBank/DDBJ whole genome shotgun (WGS) entry which is preliminary data.</text>
</comment>
<accession>A0A2I1GYZ5</accession>
<dbReference type="VEuPathDB" id="FungiDB:RhiirA1_542580"/>